<name>A0AAD6DQ01_9EURO</name>
<accession>A0AAD6DQ01</accession>
<sequence>MTMGDAARPSDDKFSRTLEESLTTWSSYLDAQSDDHLLPRHAIDLRPLVSQTPPFLGGGPTTLNKTTSFACEEKNSTQITGNLVVNGRSTWRTSKGNCDSQPRVIPKQLLLAVGSRLNVRLADDSPFSDWPGVQELSSYDKGNYLSVLYFAWAYIISARWVELLSRSADHECYMACTTQGAGISMPRSDKESVVEVDIGDDACEEEVFWWHTILCSGDGWDASVKYNGRIYLSPWSVSAKNVGFTLAKNGLSSAESNLPESATALKYLSRFCVHHRLYAQCSVALAGVLCIPFLRKRTVSLPFPKQNSRVRKKERTCESSVSIPDLLNEHNELLPKYMTLSSNTWGLRSLLCSTFFNADIECNLVSAWLNPAFAVIDSIHQRKISVAALLANRQPRLGILWLGAILTDLADSVLRDIRTGMTALDLTASAWAGTTQTFLTSKMGNNHGELIRRDDECRLLFITACEGHDRPPIWPWKPFGFTQLGDTELPVRQHARCATHCLEYEYWEWILTNNNSIRYSEAGNGQPPVQASTSSTDRTLARLDDYNYDFYSQALSEGATRGIFEWLRSTGYPRSERPIYQHSWLDLEGTDEEEPDEADSDLETQRGPKKMHVERWLESIE</sequence>
<dbReference type="AlphaFoldDB" id="A0AAD6DQ01"/>
<feature type="compositionally biased region" description="Basic and acidic residues" evidence="1">
    <location>
        <begin position="603"/>
        <end position="621"/>
    </location>
</feature>
<reference evidence="2" key="2">
    <citation type="submission" date="2023-01" db="EMBL/GenBank/DDBJ databases">
        <authorList>
            <person name="Petersen C."/>
        </authorList>
    </citation>
    <scope>NUCLEOTIDE SEQUENCE</scope>
    <source>
        <strain evidence="2">IBT 12815</strain>
    </source>
</reference>
<reference evidence="2" key="1">
    <citation type="journal article" date="2023" name="IMA Fungus">
        <title>Comparative genomic study of the Penicillium genus elucidates a diverse pangenome and 15 lateral gene transfer events.</title>
        <authorList>
            <person name="Petersen C."/>
            <person name="Sorensen T."/>
            <person name="Nielsen M.R."/>
            <person name="Sondergaard T.E."/>
            <person name="Sorensen J.L."/>
            <person name="Fitzpatrick D.A."/>
            <person name="Frisvad J.C."/>
            <person name="Nielsen K.L."/>
        </authorList>
    </citation>
    <scope>NUCLEOTIDE SEQUENCE</scope>
    <source>
        <strain evidence="2">IBT 12815</strain>
    </source>
</reference>
<dbReference type="EMBL" id="JAQJAE010000006">
    <property type="protein sequence ID" value="KAJ5589659.1"/>
    <property type="molecule type" value="Genomic_DNA"/>
</dbReference>
<protein>
    <submittedName>
        <fullName evidence="2">Uncharacterized protein</fullName>
    </submittedName>
</protein>
<comment type="caution">
    <text evidence="2">The sequence shown here is derived from an EMBL/GenBank/DDBJ whole genome shotgun (WGS) entry which is preliminary data.</text>
</comment>
<dbReference type="RefSeq" id="XP_056748678.1">
    <property type="nucleotide sequence ID" value="XM_056903391.1"/>
</dbReference>
<feature type="region of interest" description="Disordered" evidence="1">
    <location>
        <begin position="585"/>
        <end position="621"/>
    </location>
</feature>
<evidence type="ECO:0000313" key="2">
    <source>
        <dbReference type="EMBL" id="KAJ5589659.1"/>
    </source>
</evidence>
<proteinExistence type="predicted"/>
<gene>
    <name evidence="2" type="ORF">N7537_012337</name>
</gene>
<feature type="compositionally biased region" description="Acidic residues" evidence="1">
    <location>
        <begin position="588"/>
        <end position="602"/>
    </location>
</feature>
<dbReference type="GeneID" id="81593633"/>
<keyword evidence="3" id="KW-1185">Reference proteome</keyword>
<dbReference type="Proteomes" id="UP001213799">
    <property type="component" value="Unassembled WGS sequence"/>
</dbReference>
<evidence type="ECO:0000256" key="1">
    <source>
        <dbReference type="SAM" id="MobiDB-lite"/>
    </source>
</evidence>
<evidence type="ECO:0000313" key="3">
    <source>
        <dbReference type="Proteomes" id="UP001213799"/>
    </source>
</evidence>
<organism evidence="2 3">
    <name type="scientific">Penicillium hordei</name>
    <dbReference type="NCBI Taxonomy" id="40994"/>
    <lineage>
        <taxon>Eukaryota</taxon>
        <taxon>Fungi</taxon>
        <taxon>Dikarya</taxon>
        <taxon>Ascomycota</taxon>
        <taxon>Pezizomycotina</taxon>
        <taxon>Eurotiomycetes</taxon>
        <taxon>Eurotiomycetidae</taxon>
        <taxon>Eurotiales</taxon>
        <taxon>Aspergillaceae</taxon>
        <taxon>Penicillium</taxon>
    </lineage>
</organism>